<accession>A0A804QSM6</accession>
<dbReference type="EnsemblPlants" id="Zm00001eb363210_T001">
    <property type="protein sequence ID" value="Zm00001eb363210_P001"/>
    <property type="gene ID" value="Zm00001eb363210"/>
</dbReference>
<evidence type="ECO:0000313" key="2">
    <source>
        <dbReference type="Proteomes" id="UP000007305"/>
    </source>
</evidence>
<reference evidence="2" key="1">
    <citation type="journal article" date="2009" name="Science">
        <title>The B73 maize genome: complexity, diversity, and dynamics.</title>
        <authorList>
            <person name="Schnable P.S."/>
            <person name="Ware D."/>
            <person name="Fulton R.S."/>
            <person name="Stein J.C."/>
            <person name="Wei F."/>
            <person name="Pasternak S."/>
            <person name="Liang C."/>
            <person name="Zhang J."/>
            <person name="Fulton L."/>
            <person name="Graves T.A."/>
            <person name="Minx P."/>
            <person name="Reily A.D."/>
            <person name="Courtney L."/>
            <person name="Kruchowski S.S."/>
            <person name="Tomlinson C."/>
            <person name="Strong C."/>
            <person name="Delehaunty K."/>
            <person name="Fronick C."/>
            <person name="Courtney B."/>
            <person name="Rock S.M."/>
            <person name="Belter E."/>
            <person name="Du F."/>
            <person name="Kim K."/>
            <person name="Abbott R.M."/>
            <person name="Cotton M."/>
            <person name="Levy A."/>
            <person name="Marchetto P."/>
            <person name="Ochoa K."/>
            <person name="Jackson S.M."/>
            <person name="Gillam B."/>
            <person name="Chen W."/>
            <person name="Yan L."/>
            <person name="Higginbotham J."/>
            <person name="Cardenas M."/>
            <person name="Waligorski J."/>
            <person name="Applebaum E."/>
            <person name="Phelps L."/>
            <person name="Falcone J."/>
            <person name="Kanchi K."/>
            <person name="Thane T."/>
            <person name="Scimone A."/>
            <person name="Thane N."/>
            <person name="Henke J."/>
            <person name="Wang T."/>
            <person name="Ruppert J."/>
            <person name="Shah N."/>
            <person name="Rotter K."/>
            <person name="Hodges J."/>
            <person name="Ingenthron E."/>
            <person name="Cordes M."/>
            <person name="Kohlberg S."/>
            <person name="Sgro J."/>
            <person name="Delgado B."/>
            <person name="Mead K."/>
            <person name="Chinwalla A."/>
            <person name="Leonard S."/>
            <person name="Crouse K."/>
            <person name="Collura K."/>
            <person name="Kudrna D."/>
            <person name="Currie J."/>
            <person name="He R."/>
            <person name="Angelova A."/>
            <person name="Rajasekar S."/>
            <person name="Mueller T."/>
            <person name="Lomeli R."/>
            <person name="Scara G."/>
            <person name="Ko A."/>
            <person name="Delaney K."/>
            <person name="Wissotski M."/>
            <person name="Lopez G."/>
            <person name="Campos D."/>
            <person name="Braidotti M."/>
            <person name="Ashley E."/>
            <person name="Golser W."/>
            <person name="Kim H."/>
            <person name="Lee S."/>
            <person name="Lin J."/>
            <person name="Dujmic Z."/>
            <person name="Kim W."/>
            <person name="Talag J."/>
            <person name="Zuccolo A."/>
            <person name="Fan C."/>
            <person name="Sebastian A."/>
            <person name="Kramer M."/>
            <person name="Spiegel L."/>
            <person name="Nascimento L."/>
            <person name="Zutavern T."/>
            <person name="Miller B."/>
            <person name="Ambroise C."/>
            <person name="Muller S."/>
            <person name="Spooner W."/>
            <person name="Narechania A."/>
            <person name="Ren L."/>
            <person name="Wei S."/>
            <person name="Kumari S."/>
            <person name="Faga B."/>
            <person name="Levy M.J."/>
            <person name="McMahan L."/>
            <person name="Van Buren P."/>
            <person name="Vaughn M.W."/>
            <person name="Ying K."/>
            <person name="Yeh C.-T."/>
            <person name="Emrich S.J."/>
            <person name="Jia Y."/>
            <person name="Kalyanaraman A."/>
            <person name="Hsia A.-P."/>
            <person name="Barbazuk W.B."/>
            <person name="Baucom R.S."/>
            <person name="Brutnell T.P."/>
            <person name="Carpita N.C."/>
            <person name="Chaparro C."/>
            <person name="Chia J.-M."/>
            <person name="Deragon J.-M."/>
            <person name="Estill J.C."/>
            <person name="Fu Y."/>
            <person name="Jeddeloh J.A."/>
            <person name="Han Y."/>
            <person name="Lee H."/>
            <person name="Li P."/>
            <person name="Lisch D.R."/>
            <person name="Liu S."/>
            <person name="Liu Z."/>
            <person name="Nagel D.H."/>
            <person name="McCann M.C."/>
            <person name="SanMiguel P."/>
            <person name="Myers A.M."/>
            <person name="Nettleton D."/>
            <person name="Nguyen J."/>
            <person name="Penning B.W."/>
            <person name="Ponnala L."/>
            <person name="Schneider K.L."/>
            <person name="Schwartz D.C."/>
            <person name="Sharma A."/>
            <person name="Soderlund C."/>
            <person name="Springer N.M."/>
            <person name="Sun Q."/>
            <person name="Wang H."/>
            <person name="Waterman M."/>
            <person name="Westerman R."/>
            <person name="Wolfgruber T.K."/>
            <person name="Yang L."/>
            <person name="Yu Y."/>
            <person name="Zhang L."/>
            <person name="Zhou S."/>
            <person name="Zhu Q."/>
            <person name="Bennetzen J.L."/>
            <person name="Dawe R.K."/>
            <person name="Jiang J."/>
            <person name="Jiang N."/>
            <person name="Presting G.G."/>
            <person name="Wessler S.R."/>
            <person name="Aluru S."/>
            <person name="Martienssen R.A."/>
            <person name="Clifton S.W."/>
            <person name="McCombie W.R."/>
            <person name="Wing R.A."/>
            <person name="Wilson R.K."/>
        </authorList>
    </citation>
    <scope>NUCLEOTIDE SEQUENCE [LARGE SCALE GENOMIC DNA]</scope>
    <source>
        <strain evidence="2">cv. B73</strain>
    </source>
</reference>
<reference evidence="1" key="3">
    <citation type="submission" date="2021-05" db="UniProtKB">
        <authorList>
            <consortium name="EnsemblPlants"/>
        </authorList>
    </citation>
    <scope>IDENTIFICATION</scope>
    <source>
        <strain evidence="1">cv. B73</strain>
    </source>
</reference>
<reference evidence="1" key="2">
    <citation type="submission" date="2019-07" db="EMBL/GenBank/DDBJ databases">
        <authorList>
            <person name="Seetharam A."/>
            <person name="Woodhouse M."/>
            <person name="Cannon E."/>
        </authorList>
    </citation>
    <scope>NUCLEOTIDE SEQUENCE [LARGE SCALE GENOMIC DNA]</scope>
    <source>
        <strain evidence="1">cv. B73</strain>
    </source>
</reference>
<dbReference type="InParanoid" id="A0A804QSM6"/>
<dbReference type="Proteomes" id="UP000007305">
    <property type="component" value="Chromosome 8"/>
</dbReference>
<dbReference type="Gramene" id="Zm00001eb363210_T001">
    <property type="protein sequence ID" value="Zm00001eb363210_P001"/>
    <property type="gene ID" value="Zm00001eb363210"/>
</dbReference>
<evidence type="ECO:0000313" key="1">
    <source>
        <dbReference type="EnsemblPlants" id="Zm00001eb363210_P001"/>
    </source>
</evidence>
<name>A0A804QSM6_MAIZE</name>
<organism evidence="1 2">
    <name type="scientific">Zea mays</name>
    <name type="common">Maize</name>
    <dbReference type="NCBI Taxonomy" id="4577"/>
    <lineage>
        <taxon>Eukaryota</taxon>
        <taxon>Viridiplantae</taxon>
        <taxon>Streptophyta</taxon>
        <taxon>Embryophyta</taxon>
        <taxon>Tracheophyta</taxon>
        <taxon>Spermatophyta</taxon>
        <taxon>Magnoliopsida</taxon>
        <taxon>Liliopsida</taxon>
        <taxon>Poales</taxon>
        <taxon>Poaceae</taxon>
        <taxon>PACMAD clade</taxon>
        <taxon>Panicoideae</taxon>
        <taxon>Andropogonodae</taxon>
        <taxon>Andropogoneae</taxon>
        <taxon>Tripsacinae</taxon>
        <taxon>Zea</taxon>
    </lineage>
</organism>
<dbReference type="AlphaFoldDB" id="A0A804QSM6"/>
<sequence>MALDGLTETTGCYIWEGFKPKKGRCVHHWFHASARQGIIFLSKHVTGQYHQTYQVQSYLITHKASRLCKPRRNCSISDTKNRQFSQERALATNKKHSGTKIQTCDRSKRTKGQPNQCVSHLSRKLFYCVTLSCCKRGYRKQNNEHRQLLQISRIETKQTAWEPNQAA</sequence>
<keyword evidence="2" id="KW-1185">Reference proteome</keyword>
<proteinExistence type="predicted"/>
<protein>
    <submittedName>
        <fullName evidence="1">Uncharacterized protein</fullName>
    </submittedName>
</protein>